<name>A0A941JML6_NIACI</name>
<dbReference type="AlphaFoldDB" id="A0A941JML6"/>
<gene>
    <name evidence="1" type="ORF">KD144_15450</name>
</gene>
<accession>A0A941JML6</accession>
<dbReference type="RefSeq" id="WP_212119919.1">
    <property type="nucleotide sequence ID" value="NZ_JAGTPX020000017.1"/>
</dbReference>
<proteinExistence type="predicted"/>
<evidence type="ECO:0000313" key="1">
    <source>
        <dbReference type="EMBL" id="MBR8670933.1"/>
    </source>
</evidence>
<reference evidence="1" key="1">
    <citation type="submission" date="2021-04" db="EMBL/GenBank/DDBJ databases">
        <title>Genomic analysis of electroactive and textile dye degrading Bacillus circulans strain: DC10 isolated from constructed wetland-microbial fuel cells treating textile dye wastewaters.</title>
        <authorList>
            <person name="Patel D.U."/>
            <person name="Desai C.R."/>
        </authorList>
    </citation>
    <scope>NUCLEOTIDE SEQUENCE</scope>
    <source>
        <strain evidence="1">DC10</strain>
    </source>
</reference>
<protein>
    <submittedName>
        <fullName evidence="1">Uncharacterized protein</fullName>
    </submittedName>
</protein>
<dbReference type="EMBL" id="JAGTPX010000016">
    <property type="protein sequence ID" value="MBR8670933.1"/>
    <property type="molecule type" value="Genomic_DNA"/>
</dbReference>
<comment type="caution">
    <text evidence="1">The sequence shown here is derived from an EMBL/GenBank/DDBJ whole genome shotgun (WGS) entry which is preliminary data.</text>
</comment>
<organism evidence="1">
    <name type="scientific">Niallia circulans</name>
    <name type="common">Bacillus circulans</name>
    <dbReference type="NCBI Taxonomy" id="1397"/>
    <lineage>
        <taxon>Bacteria</taxon>
        <taxon>Bacillati</taxon>
        <taxon>Bacillota</taxon>
        <taxon>Bacilli</taxon>
        <taxon>Bacillales</taxon>
        <taxon>Bacillaceae</taxon>
        <taxon>Niallia</taxon>
    </lineage>
</organism>
<sequence length="45" mass="5332">MWDEESIKDLLSRMLQPSDNAYYWVAREKQTENFIGLVSLDPITK</sequence>